<feature type="region of interest" description="Disordered" evidence="1">
    <location>
        <begin position="246"/>
        <end position="292"/>
    </location>
</feature>
<gene>
    <name evidence="2" type="ORF">G6F51_003097</name>
</gene>
<name>A0A9P7CEJ1_RHIOR</name>
<accession>A0A9P7CEJ1</accession>
<dbReference type="Proteomes" id="UP000717996">
    <property type="component" value="Unassembled WGS sequence"/>
</dbReference>
<dbReference type="OMA" id="HHVWIGA"/>
<organism evidence="2 3">
    <name type="scientific">Rhizopus oryzae</name>
    <name type="common">Mucormycosis agent</name>
    <name type="synonym">Rhizopus arrhizus var. delemar</name>
    <dbReference type="NCBI Taxonomy" id="64495"/>
    <lineage>
        <taxon>Eukaryota</taxon>
        <taxon>Fungi</taxon>
        <taxon>Fungi incertae sedis</taxon>
        <taxon>Mucoromycota</taxon>
        <taxon>Mucoromycotina</taxon>
        <taxon>Mucoromycetes</taxon>
        <taxon>Mucorales</taxon>
        <taxon>Mucorineae</taxon>
        <taxon>Rhizopodaceae</taxon>
        <taxon>Rhizopus</taxon>
    </lineage>
</organism>
<evidence type="ECO:0000313" key="2">
    <source>
        <dbReference type="EMBL" id="KAG1549365.1"/>
    </source>
</evidence>
<feature type="compositionally biased region" description="Polar residues" evidence="1">
    <location>
        <begin position="1"/>
        <end position="19"/>
    </location>
</feature>
<feature type="compositionally biased region" description="Basic and acidic residues" evidence="1">
    <location>
        <begin position="54"/>
        <end position="65"/>
    </location>
</feature>
<evidence type="ECO:0000313" key="3">
    <source>
        <dbReference type="Proteomes" id="UP000717996"/>
    </source>
</evidence>
<comment type="caution">
    <text evidence="2">The sequence shown here is derived from an EMBL/GenBank/DDBJ whole genome shotgun (WGS) entry which is preliminary data.</text>
</comment>
<dbReference type="OrthoDB" id="2261209at2759"/>
<protein>
    <submittedName>
        <fullName evidence="2">Uncharacterized protein</fullName>
    </submittedName>
</protein>
<evidence type="ECO:0000256" key="1">
    <source>
        <dbReference type="SAM" id="MobiDB-lite"/>
    </source>
</evidence>
<proteinExistence type="predicted"/>
<feature type="compositionally biased region" description="Polar residues" evidence="1">
    <location>
        <begin position="271"/>
        <end position="288"/>
    </location>
</feature>
<feature type="region of interest" description="Disordered" evidence="1">
    <location>
        <begin position="1"/>
        <end position="98"/>
    </location>
</feature>
<feature type="compositionally biased region" description="Basic residues" evidence="1">
    <location>
        <begin position="31"/>
        <end position="42"/>
    </location>
</feature>
<dbReference type="EMBL" id="JAANIT010000292">
    <property type="protein sequence ID" value="KAG1549365.1"/>
    <property type="molecule type" value="Genomic_DNA"/>
</dbReference>
<sequence length="385" mass="44110">MVQSSKTQRVPTFIQFPTSKTDDTEAPSVLTKRRPGRPKKNTARNAQQESVVTDVKREPVKDKVETRKRKRERKTTVPKPKKKTTKVSSVSKPNLDEEEYVLETEDMEIEEQAKDEIWVGAAFEDGRGSYSIYFGEKDNRNISVLCNNELRVRDLDYVYVLATAEAIERSKQSKLPLIVYTGCRDLPRAISEGNGHSHQAELIDRICQLIKEKDDQVQVRHVSSRHLSKEQRIALDMAVKILDNAEQTGENNQQEVEEAKQNEIKEEEQESLNSQEDIGQETPTPIEQSSEDIKEISETIEYSDNDNIKTNRIEEIKEVNMEVDKEVETSIVVKETAEIENDICMQEPVEPKKEESQPELPRASSWSAMFGSIWDTLSSPFKSHK</sequence>
<reference evidence="2" key="1">
    <citation type="journal article" date="2020" name="Microb. Genom.">
        <title>Genetic diversity of clinical and environmental Mucorales isolates obtained from an investigation of mucormycosis cases among solid organ transplant recipients.</title>
        <authorList>
            <person name="Nguyen M.H."/>
            <person name="Kaul D."/>
            <person name="Muto C."/>
            <person name="Cheng S.J."/>
            <person name="Richter R.A."/>
            <person name="Bruno V.M."/>
            <person name="Liu G."/>
            <person name="Beyhan S."/>
            <person name="Sundermann A.J."/>
            <person name="Mounaud S."/>
            <person name="Pasculle A.W."/>
            <person name="Nierman W.C."/>
            <person name="Driscoll E."/>
            <person name="Cumbie R."/>
            <person name="Clancy C.J."/>
            <person name="Dupont C.L."/>
        </authorList>
    </citation>
    <scope>NUCLEOTIDE SEQUENCE</scope>
    <source>
        <strain evidence="2">GL16</strain>
    </source>
</reference>
<dbReference type="AlphaFoldDB" id="A0A9P7CEJ1"/>